<dbReference type="Proteomes" id="UP001497516">
    <property type="component" value="Chromosome 2"/>
</dbReference>
<organism evidence="2 3">
    <name type="scientific">Linum trigynum</name>
    <dbReference type="NCBI Taxonomy" id="586398"/>
    <lineage>
        <taxon>Eukaryota</taxon>
        <taxon>Viridiplantae</taxon>
        <taxon>Streptophyta</taxon>
        <taxon>Embryophyta</taxon>
        <taxon>Tracheophyta</taxon>
        <taxon>Spermatophyta</taxon>
        <taxon>Magnoliopsida</taxon>
        <taxon>eudicotyledons</taxon>
        <taxon>Gunneridae</taxon>
        <taxon>Pentapetalae</taxon>
        <taxon>rosids</taxon>
        <taxon>fabids</taxon>
        <taxon>Malpighiales</taxon>
        <taxon>Linaceae</taxon>
        <taxon>Linum</taxon>
    </lineage>
</organism>
<evidence type="ECO:0000256" key="1">
    <source>
        <dbReference type="SAM" id="Coils"/>
    </source>
</evidence>
<keyword evidence="1" id="KW-0175">Coiled coil</keyword>
<protein>
    <submittedName>
        <fullName evidence="2">Uncharacterized protein</fullName>
    </submittedName>
</protein>
<name>A0AAV2DGH2_9ROSI</name>
<keyword evidence="3" id="KW-1185">Reference proteome</keyword>
<reference evidence="2 3" key="1">
    <citation type="submission" date="2024-04" db="EMBL/GenBank/DDBJ databases">
        <authorList>
            <person name="Fracassetti M."/>
        </authorList>
    </citation>
    <scope>NUCLEOTIDE SEQUENCE [LARGE SCALE GENOMIC DNA]</scope>
</reference>
<dbReference type="EMBL" id="OZ034815">
    <property type="protein sequence ID" value="CAL1372983.1"/>
    <property type="molecule type" value="Genomic_DNA"/>
</dbReference>
<evidence type="ECO:0000313" key="2">
    <source>
        <dbReference type="EMBL" id="CAL1372983.1"/>
    </source>
</evidence>
<dbReference type="AlphaFoldDB" id="A0AAV2DGH2"/>
<sequence>MSVYSLNSDDKFITPSCQNVEVRLYKGDTNDFKVTQTAYWSDHWSDPAYRVGPTAEKYKALQVFGTTIEGDRFQELVDELKAIEEGGILIFVNRLGLCIISEIRHPSIKAMRINDYFGWSKYGVRVPLEVIRTSTVWNKFDMHNGETVIDVQRIVRSDADEAIEELRRSLEEKDLELTACKKELEEKSMELTSCRKELVLSKNIESLWRKLVEEKEKVNEMMQSQILAFKADHHDVERENLF</sequence>
<evidence type="ECO:0000313" key="3">
    <source>
        <dbReference type="Proteomes" id="UP001497516"/>
    </source>
</evidence>
<feature type="coiled-coil region" evidence="1">
    <location>
        <begin position="156"/>
        <end position="190"/>
    </location>
</feature>
<gene>
    <name evidence="2" type="ORF">LTRI10_LOCUS14942</name>
</gene>
<proteinExistence type="predicted"/>
<accession>A0AAV2DGH2</accession>